<proteinExistence type="predicted"/>
<dbReference type="EMBL" id="BPLR01019639">
    <property type="protein sequence ID" value="GIX69985.1"/>
    <property type="molecule type" value="Genomic_DNA"/>
</dbReference>
<organism evidence="1 2">
    <name type="scientific">Caerostris extrusa</name>
    <name type="common">Bark spider</name>
    <name type="synonym">Caerostris bankana</name>
    <dbReference type="NCBI Taxonomy" id="172846"/>
    <lineage>
        <taxon>Eukaryota</taxon>
        <taxon>Metazoa</taxon>
        <taxon>Ecdysozoa</taxon>
        <taxon>Arthropoda</taxon>
        <taxon>Chelicerata</taxon>
        <taxon>Arachnida</taxon>
        <taxon>Araneae</taxon>
        <taxon>Araneomorphae</taxon>
        <taxon>Entelegynae</taxon>
        <taxon>Araneoidea</taxon>
        <taxon>Araneidae</taxon>
        <taxon>Caerostris</taxon>
    </lineage>
</organism>
<dbReference type="Proteomes" id="UP001054945">
    <property type="component" value="Unassembled WGS sequence"/>
</dbReference>
<protein>
    <submittedName>
        <fullName evidence="1">Uncharacterized protein</fullName>
    </submittedName>
</protein>
<comment type="caution">
    <text evidence="1">The sequence shown here is derived from an EMBL/GenBank/DDBJ whole genome shotgun (WGS) entry which is preliminary data.</text>
</comment>
<reference evidence="1 2" key="1">
    <citation type="submission" date="2021-06" db="EMBL/GenBank/DDBJ databases">
        <title>Caerostris extrusa draft genome.</title>
        <authorList>
            <person name="Kono N."/>
            <person name="Arakawa K."/>
        </authorList>
    </citation>
    <scope>NUCLEOTIDE SEQUENCE [LARGE SCALE GENOMIC DNA]</scope>
</reference>
<evidence type="ECO:0000313" key="1">
    <source>
        <dbReference type="EMBL" id="GIX69985.1"/>
    </source>
</evidence>
<dbReference type="AlphaFoldDB" id="A0AAV4MCH5"/>
<sequence length="129" mass="15457">MKRYLLQEKHQYIFPQPQFLRILKNYHPQSYSWFYETHNRYSIIGEPGTYCSNGHCFEMREERKQENKWHRRKRKKLSREARRVLFPGASRSCEGANKSRPNSEPFPTGHDCVSIATYISYGGRKARPK</sequence>
<accession>A0AAV4MCH5</accession>
<evidence type="ECO:0000313" key="2">
    <source>
        <dbReference type="Proteomes" id="UP001054945"/>
    </source>
</evidence>
<keyword evidence="2" id="KW-1185">Reference proteome</keyword>
<name>A0AAV4MCH5_CAEEX</name>
<gene>
    <name evidence="1" type="ORF">CEXT_481851</name>
</gene>